<reference evidence="1 2" key="1">
    <citation type="submission" date="2019-05" db="EMBL/GenBank/DDBJ databases">
        <authorList>
            <person name="Farhan Ul Haque M."/>
        </authorList>
    </citation>
    <scope>NUCLEOTIDE SEQUENCE [LARGE SCALE GENOMIC DNA]</scope>
    <source>
        <strain evidence="1">2</strain>
    </source>
</reference>
<proteinExistence type="predicted"/>
<evidence type="ECO:0000313" key="2">
    <source>
        <dbReference type="Proteomes" id="UP000485880"/>
    </source>
</evidence>
<dbReference type="EMBL" id="CABFMQ020000001">
    <property type="protein sequence ID" value="VTZ48408.1"/>
    <property type="molecule type" value="Genomic_DNA"/>
</dbReference>
<keyword evidence="2" id="KW-1185">Reference proteome</keyword>
<name>A0A8B6M0R5_METTU</name>
<sequence length="56" mass="6275">MRRPWVSDQYLEYDIWIYALRTMSMIGGGVTHERAFALAKSSGAADIVKALCATPR</sequence>
<dbReference type="Proteomes" id="UP000485880">
    <property type="component" value="Unassembled WGS sequence"/>
</dbReference>
<gene>
    <name evidence="1" type="ORF">MPC4_10358</name>
</gene>
<organism evidence="1 2">
    <name type="scientific">Methylocella tundrae</name>
    <dbReference type="NCBI Taxonomy" id="227605"/>
    <lineage>
        <taxon>Bacteria</taxon>
        <taxon>Pseudomonadati</taxon>
        <taxon>Pseudomonadota</taxon>
        <taxon>Alphaproteobacteria</taxon>
        <taxon>Hyphomicrobiales</taxon>
        <taxon>Beijerinckiaceae</taxon>
        <taxon>Methylocella</taxon>
    </lineage>
</organism>
<dbReference type="AlphaFoldDB" id="A0A8B6M0R5"/>
<comment type="caution">
    <text evidence="1">The sequence shown here is derived from an EMBL/GenBank/DDBJ whole genome shotgun (WGS) entry which is preliminary data.</text>
</comment>
<accession>A0A8B6M0R5</accession>
<evidence type="ECO:0000313" key="1">
    <source>
        <dbReference type="EMBL" id="VTZ48408.1"/>
    </source>
</evidence>
<protein>
    <submittedName>
        <fullName evidence="1">Uncharacterized protein</fullName>
    </submittedName>
</protein>